<keyword evidence="1" id="KW-0812">Transmembrane</keyword>
<feature type="transmembrane region" description="Helical" evidence="1">
    <location>
        <begin position="227"/>
        <end position="242"/>
    </location>
</feature>
<keyword evidence="1" id="KW-1133">Transmembrane helix</keyword>
<dbReference type="Proteomes" id="UP001197974">
    <property type="component" value="Chromosome"/>
</dbReference>
<feature type="transmembrane region" description="Helical" evidence="1">
    <location>
        <begin position="372"/>
        <end position="391"/>
    </location>
</feature>
<feature type="transmembrane region" description="Helical" evidence="1">
    <location>
        <begin position="272"/>
        <end position="292"/>
    </location>
</feature>
<feature type="transmembrane region" description="Helical" evidence="1">
    <location>
        <begin position="427"/>
        <end position="445"/>
    </location>
</feature>
<feature type="transmembrane region" description="Helical" evidence="1">
    <location>
        <begin position="200"/>
        <end position="220"/>
    </location>
</feature>
<evidence type="ECO:0000256" key="1">
    <source>
        <dbReference type="SAM" id="Phobius"/>
    </source>
</evidence>
<feature type="transmembrane region" description="Helical" evidence="1">
    <location>
        <begin position="66"/>
        <end position="84"/>
    </location>
</feature>
<proteinExistence type="predicted"/>
<feature type="transmembrane region" description="Helical" evidence="1">
    <location>
        <begin position="35"/>
        <end position="54"/>
    </location>
</feature>
<feature type="transmembrane region" description="Helical" evidence="1">
    <location>
        <begin position="248"/>
        <end position="265"/>
    </location>
</feature>
<feature type="transmembrane region" description="Helical" evidence="1">
    <location>
        <begin position="178"/>
        <end position="194"/>
    </location>
</feature>
<evidence type="ECO:0000313" key="2">
    <source>
        <dbReference type="EMBL" id="WLR41551.1"/>
    </source>
</evidence>
<sequence length="561" mass="63854">MNIYKAAEVVGTILISFIFFTLFLSTLLFFVGISITTLTIFISLLLSLFIGWIMGKNRLNTMPYKVFTISCLLSVISIIFFTYVSGKMLDITWDGQSYHKPAILFFEKGWNPFYDFLGKDVINHIWINHYAKGPWIFSSTLMSITGIIEQGKSINLLLIFSAFLFSLSAFYKITKNHVYSFIFALFVALNPVSVNQASSFYVDGQIGSLITCLVALSILLYHEYNKLYLLLFCFCLTLLINVKFTGLVYAVILSIGLIALLFFTNKTKLKKIIPILLITGIIGSFVVGYNPYVTNMLSKGHPFHPLAGKETVDIMTGNSPVDLYENRLASLYQSVFSYSSNYRVKPEMKIPFTIHRSEIDAFRGVDTRIGGFGPLFGGIIIITLLSLLFLIRNMHKKVIPYFIILSVILVSIFINPEPWWARYIPQLWIVPILVLSLCVSGLYKLNKTVKWIAIPLILSLYTINIVFTTGAHYLFVYESSQTLNQQLKILRDHSIEEPLKVSLQRFKYSTERRLSEGEVNYNHGDIEGCSYKVTLLGTTPDDQICIQNQEVYNDFINISKD</sequence>
<feature type="transmembrane region" description="Helical" evidence="1">
    <location>
        <begin position="153"/>
        <end position="171"/>
    </location>
</feature>
<gene>
    <name evidence="2" type="ORF">LC087_11705</name>
</gene>
<keyword evidence="3" id="KW-1185">Reference proteome</keyword>
<feature type="transmembrane region" description="Helical" evidence="1">
    <location>
        <begin position="398"/>
        <end position="415"/>
    </location>
</feature>
<feature type="transmembrane region" description="Helical" evidence="1">
    <location>
        <begin position="452"/>
        <end position="475"/>
    </location>
</feature>
<name>A0ABY9JV45_9BACI</name>
<dbReference type="EMBL" id="CP129013">
    <property type="protein sequence ID" value="WLR41551.1"/>
    <property type="molecule type" value="Genomic_DNA"/>
</dbReference>
<keyword evidence="1" id="KW-0472">Membrane</keyword>
<evidence type="ECO:0000313" key="3">
    <source>
        <dbReference type="Proteomes" id="UP001197974"/>
    </source>
</evidence>
<dbReference type="RefSeq" id="WP_226541863.1">
    <property type="nucleotide sequence ID" value="NZ_CP129013.1"/>
</dbReference>
<evidence type="ECO:0008006" key="4">
    <source>
        <dbReference type="Google" id="ProtNLM"/>
    </source>
</evidence>
<accession>A0ABY9JV45</accession>
<feature type="transmembrane region" description="Helical" evidence="1">
    <location>
        <begin position="7"/>
        <end position="29"/>
    </location>
</feature>
<protein>
    <recommendedName>
        <fullName evidence="4">Glycosyltransferase RgtA/B/C/D-like domain-containing protein</fullName>
    </recommendedName>
</protein>
<organism evidence="2 3">
    <name type="scientific">Bacillus carboniphilus</name>
    <dbReference type="NCBI Taxonomy" id="86663"/>
    <lineage>
        <taxon>Bacteria</taxon>
        <taxon>Bacillati</taxon>
        <taxon>Bacillota</taxon>
        <taxon>Bacilli</taxon>
        <taxon>Bacillales</taxon>
        <taxon>Bacillaceae</taxon>
        <taxon>Bacillus</taxon>
    </lineage>
</organism>
<reference evidence="2 3" key="1">
    <citation type="submission" date="2023-06" db="EMBL/GenBank/DDBJ databases">
        <title>Five Gram-positive bacteria isolated from mangrove sediments in Shenzhen, Guangdong, China.</title>
        <authorList>
            <person name="Yu S."/>
            <person name="Zheng W."/>
            <person name="Huang Y."/>
        </authorList>
    </citation>
    <scope>NUCLEOTIDE SEQUENCE [LARGE SCALE GENOMIC DNA]</scope>
    <source>
        <strain evidence="2 3">SaN35-3</strain>
    </source>
</reference>